<dbReference type="AlphaFoldDB" id="A0AAP0HE06"/>
<sequence>MLASSCCLLTARGQKEGRRHPPGLTEERNAACFFWGIFCQDTRRLAMTPAIPSSVAAVTDSSVEADPFIHHLAPSLPDQGIRLSSMLVFPPLLVPECNFPEDQGGSRWLTKWERGPCRLFSRQSHRNPPVFQTGPTADRPAVTNRQPSISCRVRTGSLRLNPGYRLEIFQAWSESPLTHWNLKIKESAIVESAEESIKAEELLSFTSNRGAGVGGLGPSIWLAIHYLYYWSRPTL</sequence>
<dbReference type="EMBL" id="JBBNAG010000014">
    <property type="protein sequence ID" value="KAK9081132.1"/>
    <property type="molecule type" value="Genomic_DNA"/>
</dbReference>
<gene>
    <name evidence="1" type="ORF">Scep_030987</name>
</gene>
<proteinExistence type="predicted"/>
<keyword evidence="2" id="KW-1185">Reference proteome</keyword>
<dbReference type="Proteomes" id="UP001419268">
    <property type="component" value="Unassembled WGS sequence"/>
</dbReference>
<organism evidence="1 2">
    <name type="scientific">Stephania cephalantha</name>
    <dbReference type="NCBI Taxonomy" id="152367"/>
    <lineage>
        <taxon>Eukaryota</taxon>
        <taxon>Viridiplantae</taxon>
        <taxon>Streptophyta</taxon>
        <taxon>Embryophyta</taxon>
        <taxon>Tracheophyta</taxon>
        <taxon>Spermatophyta</taxon>
        <taxon>Magnoliopsida</taxon>
        <taxon>Ranunculales</taxon>
        <taxon>Menispermaceae</taxon>
        <taxon>Menispermoideae</taxon>
        <taxon>Cissampelideae</taxon>
        <taxon>Stephania</taxon>
    </lineage>
</organism>
<reference evidence="1 2" key="1">
    <citation type="submission" date="2024-01" db="EMBL/GenBank/DDBJ databases">
        <title>Genome assemblies of Stephania.</title>
        <authorList>
            <person name="Yang L."/>
        </authorList>
    </citation>
    <scope>NUCLEOTIDE SEQUENCE [LARGE SCALE GENOMIC DNA]</scope>
    <source>
        <strain evidence="1">JXDWG</strain>
        <tissue evidence="1">Leaf</tissue>
    </source>
</reference>
<comment type="caution">
    <text evidence="1">The sequence shown here is derived from an EMBL/GenBank/DDBJ whole genome shotgun (WGS) entry which is preliminary data.</text>
</comment>
<accession>A0AAP0HE06</accession>
<evidence type="ECO:0000313" key="1">
    <source>
        <dbReference type="EMBL" id="KAK9081132.1"/>
    </source>
</evidence>
<protein>
    <submittedName>
        <fullName evidence="1">Uncharacterized protein</fullName>
    </submittedName>
</protein>
<evidence type="ECO:0000313" key="2">
    <source>
        <dbReference type="Proteomes" id="UP001419268"/>
    </source>
</evidence>
<name>A0AAP0HE06_9MAGN</name>